<dbReference type="Proteomes" id="UP000292027">
    <property type="component" value="Unassembled WGS sequence"/>
</dbReference>
<evidence type="ECO:0000313" key="1">
    <source>
        <dbReference type="EMBL" id="RZU11180.1"/>
    </source>
</evidence>
<organism evidence="1 2">
    <name type="scientific">Kribbella rubisoli</name>
    <dbReference type="NCBI Taxonomy" id="3075929"/>
    <lineage>
        <taxon>Bacteria</taxon>
        <taxon>Bacillati</taxon>
        <taxon>Actinomycetota</taxon>
        <taxon>Actinomycetes</taxon>
        <taxon>Propionibacteriales</taxon>
        <taxon>Kribbellaceae</taxon>
        <taxon>Kribbella</taxon>
    </lineage>
</organism>
<dbReference type="Gene3D" id="3.40.50.300">
    <property type="entry name" value="P-loop containing nucleotide triphosphate hydrolases"/>
    <property type="match status" value="1"/>
</dbReference>
<evidence type="ECO:0000313" key="2">
    <source>
        <dbReference type="Proteomes" id="UP000292027"/>
    </source>
</evidence>
<keyword evidence="1" id="KW-0808">Transferase</keyword>
<protein>
    <submittedName>
        <fullName evidence="1">Kinase</fullName>
    </submittedName>
</protein>
<name>A0A4Q7WMC6_9ACTN</name>
<keyword evidence="2" id="KW-1185">Reference proteome</keyword>
<dbReference type="GO" id="GO:0016301">
    <property type="term" value="F:kinase activity"/>
    <property type="evidence" value="ECO:0007669"/>
    <property type="project" value="UniProtKB-KW"/>
</dbReference>
<proteinExistence type="predicted"/>
<dbReference type="RefSeq" id="WP_198681967.1">
    <property type="nucleotide sequence ID" value="NZ_SHKR01000015.1"/>
</dbReference>
<sequence length="175" mass="19530">MSDRGMLIEFGGLPGTGKSTLARLLAHDTKAVWLRIDEIEGAMRRNGLTPEQTGIAAYSVAHDVATNHLQRGLMVIADAVNPVVEARDGWRHLAADVDADHVVVETVCPDSTEHRRRVETRAGDIPGWTYPSWDQVHELMTEYQPRTGNHLVLDTTRPVDDTYQELTTHLARRTT</sequence>
<dbReference type="PANTHER" id="PTHR37807">
    <property type="entry name" value="OS07G0160300 PROTEIN"/>
    <property type="match status" value="1"/>
</dbReference>
<dbReference type="EMBL" id="SHKR01000015">
    <property type="protein sequence ID" value="RZU11180.1"/>
    <property type="molecule type" value="Genomic_DNA"/>
</dbReference>
<dbReference type="SUPFAM" id="SSF52540">
    <property type="entry name" value="P-loop containing nucleoside triphosphate hydrolases"/>
    <property type="match status" value="1"/>
</dbReference>
<accession>A0A4Q7WMC6</accession>
<keyword evidence="1" id="KW-0418">Kinase</keyword>
<gene>
    <name evidence="1" type="ORF">EV645_6340</name>
</gene>
<dbReference type="PANTHER" id="PTHR37807:SF3">
    <property type="entry name" value="OS07G0160300 PROTEIN"/>
    <property type="match status" value="1"/>
</dbReference>
<dbReference type="InterPro" id="IPR027417">
    <property type="entry name" value="P-loop_NTPase"/>
</dbReference>
<comment type="caution">
    <text evidence="1">The sequence shown here is derived from an EMBL/GenBank/DDBJ whole genome shotgun (WGS) entry which is preliminary data.</text>
</comment>
<reference evidence="1 2" key="1">
    <citation type="journal article" date="2015" name="Stand. Genomic Sci.">
        <title>Genomic Encyclopedia of Bacterial and Archaeal Type Strains, Phase III: the genomes of soil and plant-associated and newly described type strains.</title>
        <authorList>
            <person name="Whitman W.B."/>
            <person name="Woyke T."/>
            <person name="Klenk H.P."/>
            <person name="Zhou Y."/>
            <person name="Lilburn T.G."/>
            <person name="Beck B.J."/>
            <person name="De Vos P."/>
            <person name="Vandamme P."/>
            <person name="Eisen J.A."/>
            <person name="Garrity G."/>
            <person name="Hugenholtz P."/>
            <person name="Kyrpides N.C."/>
        </authorList>
    </citation>
    <scope>NUCLEOTIDE SEQUENCE [LARGE SCALE GENOMIC DNA]</scope>
    <source>
        <strain evidence="1 2">VKM Ac-2540</strain>
    </source>
</reference>
<dbReference type="Pfam" id="PF13671">
    <property type="entry name" value="AAA_33"/>
    <property type="match status" value="1"/>
</dbReference>
<dbReference type="AlphaFoldDB" id="A0A4Q7WMC6"/>